<dbReference type="FunFam" id="3.40.50.11530:FF:000007">
    <property type="entry name" value="adapter protein CIKS isoform X3"/>
    <property type="match status" value="1"/>
</dbReference>
<dbReference type="Proteomes" id="UP000694891">
    <property type="component" value="Unplaced"/>
</dbReference>
<dbReference type="PANTHER" id="PTHR34257:SF4">
    <property type="entry name" value="ADAPTER PROTEIN CIKS"/>
    <property type="match status" value="1"/>
</dbReference>
<evidence type="ECO:0000259" key="14">
    <source>
        <dbReference type="PROSITE" id="PS51534"/>
    </source>
</evidence>
<comment type="catalytic activity">
    <reaction evidence="1">
        <text>S-ubiquitinyl-[E2 ubiquitin-conjugating enzyme]-L-cysteine + [acceptor protein]-L-lysine = [E2 ubiquitin-conjugating enzyme]-L-cysteine + N(6)-ubiquitinyl-[acceptor protein]-L-lysine.</text>
        <dbReference type="EC" id="2.3.2.27"/>
    </reaction>
</comment>
<dbReference type="EC" id="2.3.2.27" evidence="2"/>
<dbReference type="GeneID" id="103353778"/>
<feature type="domain" description="SEFIR" evidence="14">
    <location>
        <begin position="300"/>
        <end position="437"/>
    </location>
</feature>
<dbReference type="Pfam" id="PF08357">
    <property type="entry name" value="SEFIR"/>
    <property type="match status" value="1"/>
</dbReference>
<keyword evidence="3" id="KW-0808">Transferase</keyword>
<feature type="compositionally biased region" description="Acidic residues" evidence="13">
    <location>
        <begin position="144"/>
        <end position="159"/>
    </location>
</feature>
<protein>
    <recommendedName>
        <fullName evidence="7">E3 ubiquitin ligase TRAF3IP2</fullName>
        <ecNumber evidence="2">2.3.2.27</ecNumber>
    </recommendedName>
    <alternativeName>
        <fullName evidence="8">Adapter protein CIKS</fullName>
    </alternativeName>
    <alternativeName>
        <fullName evidence="9">Connection to IKK and SAPK/JNK</fullName>
    </alternativeName>
    <alternativeName>
        <fullName evidence="12">E3 ubiquitin-protein ligase CIKS</fullName>
    </alternativeName>
    <alternativeName>
        <fullName evidence="10">Nuclear factor NF-kappa-B activator 1</fullName>
    </alternativeName>
    <alternativeName>
        <fullName evidence="11">TRAF3-interacting protein 2</fullName>
    </alternativeName>
</protein>
<reference evidence="16" key="1">
    <citation type="submission" date="2025-08" db="UniProtKB">
        <authorList>
            <consortium name="RefSeq"/>
        </authorList>
    </citation>
    <scope>IDENTIFICATION</scope>
</reference>
<evidence type="ECO:0000313" key="16">
    <source>
        <dbReference type="RefSeq" id="XP_008275135.1"/>
    </source>
</evidence>
<dbReference type="InterPro" id="IPR053047">
    <property type="entry name" value="E3_ubiq_ligase_TRAF3IP2"/>
</dbReference>
<evidence type="ECO:0000256" key="2">
    <source>
        <dbReference type="ARBA" id="ARBA00012483"/>
    </source>
</evidence>
<evidence type="ECO:0000256" key="9">
    <source>
        <dbReference type="ARBA" id="ARBA00076636"/>
    </source>
</evidence>
<comment type="subunit">
    <text evidence="6">Interacts with IKBKG/NF-kappa B essential modulator, with CHUK/IKK-alpha and with IKBKB/IKK-beta. Interacts with TRAF6; this interaction is direct. Interacts with IL17RA and IL17RC. Interacts with IL17RB.</text>
</comment>
<evidence type="ECO:0000256" key="10">
    <source>
        <dbReference type="ARBA" id="ARBA00078387"/>
    </source>
</evidence>
<dbReference type="AlphaFoldDB" id="A0A9Y4JGI4"/>
<evidence type="ECO:0000256" key="8">
    <source>
        <dbReference type="ARBA" id="ARBA00075327"/>
    </source>
</evidence>
<gene>
    <name evidence="16" type="primary">LOC103353778</name>
</gene>
<evidence type="ECO:0000256" key="3">
    <source>
        <dbReference type="ARBA" id="ARBA00022679"/>
    </source>
</evidence>
<organism evidence="15 16">
    <name type="scientific">Stegastes partitus</name>
    <name type="common">bicolor damselfish</name>
    <dbReference type="NCBI Taxonomy" id="144197"/>
    <lineage>
        <taxon>Eukaryota</taxon>
        <taxon>Metazoa</taxon>
        <taxon>Chordata</taxon>
        <taxon>Craniata</taxon>
        <taxon>Vertebrata</taxon>
        <taxon>Euteleostomi</taxon>
        <taxon>Actinopterygii</taxon>
        <taxon>Neopterygii</taxon>
        <taxon>Teleostei</taxon>
        <taxon>Neoteleostei</taxon>
        <taxon>Acanthomorphata</taxon>
        <taxon>Ovalentaria</taxon>
        <taxon>Pomacentridae</taxon>
        <taxon>Stegastes</taxon>
    </lineage>
</organism>
<evidence type="ECO:0000256" key="13">
    <source>
        <dbReference type="SAM" id="MobiDB-lite"/>
    </source>
</evidence>
<name>A0A9Y4JGI4_9TELE</name>
<accession>A0A9Y4JGI4</accession>
<dbReference type="GO" id="GO:0005737">
    <property type="term" value="C:cytoplasm"/>
    <property type="evidence" value="ECO:0007669"/>
    <property type="project" value="UniProtKB-ARBA"/>
</dbReference>
<keyword evidence="15" id="KW-1185">Reference proteome</keyword>
<dbReference type="GO" id="GO:0038173">
    <property type="term" value="P:interleukin-17A-mediated signaling pathway"/>
    <property type="evidence" value="ECO:0007669"/>
    <property type="project" value="UniProtKB-ARBA"/>
</dbReference>
<evidence type="ECO:0000313" key="15">
    <source>
        <dbReference type="Proteomes" id="UP000694891"/>
    </source>
</evidence>
<dbReference type="PROSITE" id="PS51534">
    <property type="entry name" value="SEFIR"/>
    <property type="match status" value="1"/>
</dbReference>
<evidence type="ECO:0000256" key="12">
    <source>
        <dbReference type="ARBA" id="ARBA00080040"/>
    </source>
</evidence>
<dbReference type="PANTHER" id="PTHR34257">
    <property type="entry name" value="ADAPTER PROTEIN CIKS"/>
    <property type="match status" value="1"/>
</dbReference>
<evidence type="ECO:0000256" key="6">
    <source>
        <dbReference type="ARBA" id="ARBA00064316"/>
    </source>
</evidence>
<dbReference type="RefSeq" id="XP_008275135.1">
    <property type="nucleotide sequence ID" value="XM_008276913.1"/>
</dbReference>
<dbReference type="InterPro" id="IPR013568">
    <property type="entry name" value="SEFIR_dom"/>
</dbReference>
<evidence type="ECO:0000256" key="4">
    <source>
        <dbReference type="ARBA" id="ARBA00022786"/>
    </source>
</evidence>
<evidence type="ECO:0000256" key="1">
    <source>
        <dbReference type="ARBA" id="ARBA00000900"/>
    </source>
</evidence>
<evidence type="ECO:0000256" key="5">
    <source>
        <dbReference type="ARBA" id="ARBA00023198"/>
    </source>
</evidence>
<dbReference type="GO" id="GO:0006954">
    <property type="term" value="P:inflammatory response"/>
    <property type="evidence" value="ECO:0007669"/>
    <property type="project" value="UniProtKB-KW"/>
</dbReference>
<dbReference type="GO" id="GO:0097400">
    <property type="term" value="P:interleukin-17-mediated signaling pathway"/>
    <property type="evidence" value="ECO:0007669"/>
    <property type="project" value="UniProtKB-ARBA"/>
</dbReference>
<evidence type="ECO:0000256" key="7">
    <source>
        <dbReference type="ARBA" id="ARBA00073304"/>
    </source>
</evidence>
<proteinExistence type="predicted"/>
<dbReference type="GO" id="GO:0006959">
    <property type="term" value="P:humoral immune response"/>
    <property type="evidence" value="ECO:0007669"/>
    <property type="project" value="TreeGrafter"/>
</dbReference>
<dbReference type="GO" id="GO:0000209">
    <property type="term" value="P:protein polyubiquitination"/>
    <property type="evidence" value="ECO:0007669"/>
    <property type="project" value="UniProtKB-ARBA"/>
</dbReference>
<dbReference type="GO" id="GO:0061630">
    <property type="term" value="F:ubiquitin protein ligase activity"/>
    <property type="evidence" value="ECO:0007669"/>
    <property type="project" value="UniProtKB-EC"/>
</dbReference>
<keyword evidence="5" id="KW-0395">Inflammatory response</keyword>
<dbReference type="Gene3D" id="3.40.50.11530">
    <property type="match status" value="1"/>
</dbReference>
<evidence type="ECO:0000256" key="11">
    <source>
        <dbReference type="ARBA" id="ARBA00078673"/>
    </source>
</evidence>
<keyword evidence="4" id="KW-0833">Ubl conjugation pathway</keyword>
<feature type="region of interest" description="Disordered" evidence="13">
    <location>
        <begin position="135"/>
        <end position="159"/>
    </location>
</feature>
<sequence length="469" mass="53611">MEKSEGPELRVLANTNESESFLRLLSPEVTVNQIFHVNPHHHEVLPTCCMDHVCRSPCTSGHVNEEFRRQSAHVAQHVEPMRHREPDARGATSARMNLHHQPPASCFLDPPENMQNGSRGECCCWDCRPKEFGTKEPASRDTTSGEDECNSQSDVEEELEAPLPLRADNEWQQWNPFLIPHHYMHNYGLRHATDVRNYSSAAEGDFNSVNRCFPEPCHRSAPCQHRRPQNEPQNWLQHHDSFVPDSVAQGSVTVNVPQFSVPPVEEVSQVSVMNLNSAGAEKSVPHPQEKRRTISLPDQCRNVFITYSSDVSSEMVPFVDFLTKQGFRPAMDLFDNPIRRMDINHWKDSYLEDPSTLIIIAISPKYKADIEGSVVDNHGLHTKYIHSMMQNEYIQQGSLNFRFIPVLFLSASQKHVPCWLQNTRVYRWPQDTEDLLLRLLRVERYVPPPVPVELTLIIRPVNSSAAPTL</sequence>
<dbReference type="GO" id="GO:0043123">
    <property type="term" value="P:positive regulation of canonical NF-kappaB signal transduction"/>
    <property type="evidence" value="ECO:0007669"/>
    <property type="project" value="TreeGrafter"/>
</dbReference>